<keyword evidence="4" id="KW-1185">Reference proteome</keyword>
<evidence type="ECO:0000313" key="3">
    <source>
        <dbReference type="EMBL" id="GAB0197536.1"/>
    </source>
</evidence>
<comment type="caution">
    <text evidence="3">The sequence shown here is derived from an EMBL/GenBank/DDBJ whole genome shotgun (WGS) entry which is preliminary data.</text>
</comment>
<accession>A0ABC9XJ69</accession>
<dbReference type="EMBL" id="BAAFJT010000018">
    <property type="protein sequence ID" value="GAB0197536.1"/>
    <property type="molecule type" value="Genomic_DNA"/>
</dbReference>
<feature type="region of interest" description="Disordered" evidence="2">
    <location>
        <begin position="571"/>
        <end position="598"/>
    </location>
</feature>
<feature type="coiled-coil region" evidence="1">
    <location>
        <begin position="155"/>
        <end position="182"/>
    </location>
</feature>
<evidence type="ECO:0000256" key="2">
    <source>
        <dbReference type="SAM" id="MobiDB-lite"/>
    </source>
</evidence>
<protein>
    <submittedName>
        <fullName evidence="3">Coiled-coil domain-containing protein 57</fullName>
    </submittedName>
</protein>
<dbReference type="InterPro" id="IPR042481">
    <property type="entry name" value="CCDC57"/>
</dbReference>
<keyword evidence="1" id="KW-0175">Coiled coil</keyword>
<feature type="coiled-coil region" evidence="1">
    <location>
        <begin position="321"/>
        <end position="348"/>
    </location>
</feature>
<feature type="coiled-coil region" evidence="1">
    <location>
        <begin position="433"/>
        <end position="460"/>
    </location>
</feature>
<sequence>MGGVSERLRGAQLPAGVKPQQQLKTFLRVFTGVARRGSRETRPTAVSGRTRSSRNNHIDHQHEEYVHLKHHMERKIQELEGEFACQKQVKLLTRELEALKETGMQTPESLHTAEMFDLRLEKEKEFSDFVAVKDAWHEELAHAAKEKDAMPASVKEAQVKQFKKLKQQIRELQMRHKSLEIELCRREWSHSVCLREKDALIRKYKQQLYLVAEREWILEQSKMQAELDWQQLCENAESNWYQKSEDLTQRLSSPREQVEADLQKTDYRLHKMTTVLSALTVEREQTMQASYNHSILPEGEKQIFQYNDKSSLSKDIPTLEIKKLQEQNANLRAAIAQMRKKMESLDEQMLSSLPLTENRQLAEQGSLSTNKMSAGTTLSNIEVSSTDLDHIVNPDTGKGPHPKVLEEKMVDLGQQLPDIGPGVGLQYGASCSLQGMQNKLKEAARKISILSQEKQQLIEMGNRLRAELGMVLKEGLGHPVTSKCCTVCIICGSLFPRELVKRTQCHLSALRHLQHRLTTQELQYAKRQHPSRISSLIACPSLKEEVALSSCGEETELPSTEVQLDFSIENHGPEQRKADTSSKTDRIQPLRQSPSQVQQVQLSSSRAHNFCQGIWETLEMGSSPSILSAQKNTDQDPSKPREYLKKRTVVEFEVTRSNEQSEESQQNIKAKDKLEMPAADLTVRGTRLEVQQKLKSRNLFCAHPIKPKISSNMPKIRNYNIKD</sequence>
<dbReference type="PANTHER" id="PTHR46725">
    <property type="entry name" value="COILED-COIL DOMAIN-CONTAINING PROTEIN 57"/>
    <property type="match status" value="1"/>
</dbReference>
<dbReference type="Proteomes" id="UP001623348">
    <property type="component" value="Unassembled WGS sequence"/>
</dbReference>
<organism evidence="3 4">
    <name type="scientific">Grus japonensis</name>
    <name type="common">Japanese crane</name>
    <name type="synonym">Red-crowned crane</name>
    <dbReference type="NCBI Taxonomy" id="30415"/>
    <lineage>
        <taxon>Eukaryota</taxon>
        <taxon>Metazoa</taxon>
        <taxon>Chordata</taxon>
        <taxon>Craniata</taxon>
        <taxon>Vertebrata</taxon>
        <taxon>Euteleostomi</taxon>
        <taxon>Archelosauria</taxon>
        <taxon>Archosauria</taxon>
        <taxon>Dinosauria</taxon>
        <taxon>Saurischia</taxon>
        <taxon>Theropoda</taxon>
        <taxon>Coelurosauria</taxon>
        <taxon>Aves</taxon>
        <taxon>Neognathae</taxon>
        <taxon>Neoaves</taxon>
        <taxon>Gruiformes</taxon>
        <taxon>Gruidae</taxon>
        <taxon>Grus</taxon>
    </lineage>
</organism>
<proteinExistence type="predicted"/>
<gene>
    <name evidence="3" type="ORF">GRJ2_002219000</name>
</gene>
<evidence type="ECO:0000256" key="1">
    <source>
        <dbReference type="SAM" id="Coils"/>
    </source>
</evidence>
<feature type="compositionally biased region" description="Basic and acidic residues" evidence="2">
    <location>
        <begin position="571"/>
        <end position="588"/>
    </location>
</feature>
<feature type="compositionally biased region" description="Low complexity" evidence="2">
    <location>
        <begin position="589"/>
        <end position="598"/>
    </location>
</feature>
<name>A0ABC9XJ69_GRUJA</name>
<dbReference type="AlphaFoldDB" id="A0ABC9XJ69"/>
<reference evidence="3 4" key="1">
    <citation type="submission" date="2024-06" db="EMBL/GenBank/DDBJ databases">
        <title>The draft genome of Grus japonensis, version 3.</title>
        <authorList>
            <person name="Nabeshima K."/>
            <person name="Suzuki S."/>
            <person name="Onuma M."/>
        </authorList>
    </citation>
    <scope>NUCLEOTIDE SEQUENCE [LARGE SCALE GENOMIC DNA]</scope>
    <source>
        <strain evidence="3 4">451A</strain>
    </source>
</reference>
<dbReference type="PANTHER" id="PTHR46725:SF1">
    <property type="entry name" value="COILED-COIL DOMAIN-CONTAINING PROTEIN 57"/>
    <property type="match status" value="1"/>
</dbReference>
<feature type="region of interest" description="Disordered" evidence="2">
    <location>
        <begin position="34"/>
        <end position="55"/>
    </location>
</feature>
<evidence type="ECO:0000313" key="4">
    <source>
        <dbReference type="Proteomes" id="UP001623348"/>
    </source>
</evidence>